<comment type="caution">
    <text evidence="1">The sequence shown here is derived from an EMBL/GenBank/DDBJ whole genome shotgun (WGS) entry which is preliminary data.</text>
</comment>
<proteinExistence type="predicted"/>
<accession>A0A1F7FL94</accession>
<name>A0A1F7FL94_UNCRA</name>
<dbReference type="Proteomes" id="UP000179243">
    <property type="component" value="Unassembled WGS sequence"/>
</dbReference>
<reference evidence="1 2" key="1">
    <citation type="journal article" date="2016" name="Nat. Commun.">
        <title>Thousands of microbial genomes shed light on interconnected biogeochemical processes in an aquifer system.</title>
        <authorList>
            <person name="Anantharaman K."/>
            <person name="Brown C.T."/>
            <person name="Hug L.A."/>
            <person name="Sharon I."/>
            <person name="Castelle C.J."/>
            <person name="Probst A.J."/>
            <person name="Thomas B.C."/>
            <person name="Singh A."/>
            <person name="Wilkins M.J."/>
            <person name="Karaoz U."/>
            <person name="Brodie E.L."/>
            <person name="Williams K.H."/>
            <person name="Hubbard S.S."/>
            <person name="Banfield J.F."/>
        </authorList>
    </citation>
    <scope>NUCLEOTIDE SEQUENCE [LARGE SCALE GENOMIC DNA]</scope>
</reference>
<dbReference type="EMBL" id="MFYX01000008">
    <property type="protein sequence ID" value="OGK07408.1"/>
    <property type="molecule type" value="Genomic_DNA"/>
</dbReference>
<sequence>MTWRKSECSHCQEALRCALETKYYVNYCGSRRERLASEIKIGFDDCRQRGWLKTKDVTIPLYSAA</sequence>
<protein>
    <submittedName>
        <fullName evidence="1">Uncharacterized protein</fullName>
    </submittedName>
</protein>
<gene>
    <name evidence="1" type="ORF">A2519_02950</name>
</gene>
<dbReference type="AlphaFoldDB" id="A0A1F7FL94"/>
<organism evidence="1 2">
    <name type="scientific">Candidatus Raymondbacteria bacterium RIFOXYD12_FULL_49_13</name>
    <dbReference type="NCBI Taxonomy" id="1817890"/>
    <lineage>
        <taxon>Bacteria</taxon>
        <taxon>Raymondiibacteriota</taxon>
    </lineage>
</organism>
<evidence type="ECO:0000313" key="1">
    <source>
        <dbReference type="EMBL" id="OGK07408.1"/>
    </source>
</evidence>
<evidence type="ECO:0000313" key="2">
    <source>
        <dbReference type="Proteomes" id="UP000179243"/>
    </source>
</evidence>